<dbReference type="PROSITE" id="PS50858">
    <property type="entry name" value="BSD"/>
    <property type="match status" value="1"/>
</dbReference>
<dbReference type="InterPro" id="IPR051494">
    <property type="entry name" value="BSD_domain-containing"/>
</dbReference>
<sequence>MSESTSTQPAKSSSSSWFSNFDLNNQWSSISSSIVQATNKVGAVANTIVQKSLPQRPSTPNENEQPDGEPNKDFTSILTDLSSTMVKSAQQLKHVVENSAILGTFSKEHEKFVKDKRIQQHREESAVPPWVGFNEEEEIKKQILALSQEQRFFLREPPHAANYNFDMATYYPVALATLEADENLKRMRFELVPKKITEEAFWRNYFYRVSLIKQSTQLCTLANEKDKSHETTASSNFDGRRTSELIDEPFDENQDFVSEDYDTTDINMDDIRREIEQSSIAKKNSTKTKSSSPDLDEREWVKALADELENVSTDQLENVSVEELEAQINEVLSGKAT</sequence>
<proteinExistence type="predicted"/>
<dbReference type="Pfam" id="PF03909">
    <property type="entry name" value="BSD"/>
    <property type="match status" value="1"/>
</dbReference>
<reference evidence="3" key="1">
    <citation type="submission" date="2021-02" db="EMBL/GenBank/DDBJ databases">
        <authorList>
            <person name="Nowell W R."/>
        </authorList>
    </citation>
    <scope>NUCLEOTIDE SEQUENCE</scope>
</reference>
<feature type="compositionally biased region" description="Low complexity" evidence="1">
    <location>
        <begin position="278"/>
        <end position="292"/>
    </location>
</feature>
<dbReference type="PANTHER" id="PTHR16019:SF6">
    <property type="entry name" value="SYNAPSE-ASSOCIATED PROTEIN 1"/>
    <property type="match status" value="1"/>
</dbReference>
<dbReference type="GO" id="GO:0048172">
    <property type="term" value="P:regulation of short-term neuronal synaptic plasticity"/>
    <property type="evidence" value="ECO:0007669"/>
    <property type="project" value="TreeGrafter"/>
</dbReference>
<evidence type="ECO:0000256" key="1">
    <source>
        <dbReference type="SAM" id="MobiDB-lite"/>
    </source>
</evidence>
<organism evidence="3 4">
    <name type="scientific">Adineta ricciae</name>
    <name type="common">Rotifer</name>
    <dbReference type="NCBI Taxonomy" id="249248"/>
    <lineage>
        <taxon>Eukaryota</taxon>
        <taxon>Metazoa</taxon>
        <taxon>Spiralia</taxon>
        <taxon>Gnathifera</taxon>
        <taxon>Rotifera</taxon>
        <taxon>Eurotatoria</taxon>
        <taxon>Bdelloidea</taxon>
        <taxon>Adinetida</taxon>
        <taxon>Adinetidae</taxon>
        <taxon>Adineta</taxon>
    </lineage>
</organism>
<dbReference type="GO" id="GO:0005794">
    <property type="term" value="C:Golgi apparatus"/>
    <property type="evidence" value="ECO:0007669"/>
    <property type="project" value="TreeGrafter"/>
</dbReference>
<dbReference type="SUPFAM" id="SSF140383">
    <property type="entry name" value="BSD domain-like"/>
    <property type="match status" value="1"/>
</dbReference>
<dbReference type="InterPro" id="IPR035925">
    <property type="entry name" value="BSD_dom_sf"/>
</dbReference>
<keyword evidence="4" id="KW-1185">Reference proteome</keyword>
<evidence type="ECO:0000313" key="3">
    <source>
        <dbReference type="EMBL" id="CAF1403943.1"/>
    </source>
</evidence>
<name>A0A815L1Z2_ADIRI</name>
<feature type="region of interest" description="Disordered" evidence="1">
    <location>
        <begin position="48"/>
        <end position="75"/>
    </location>
</feature>
<dbReference type="Gene3D" id="1.10.3970.10">
    <property type="entry name" value="BSD domain"/>
    <property type="match status" value="1"/>
</dbReference>
<dbReference type="EMBL" id="CAJNOR010003340">
    <property type="protein sequence ID" value="CAF1403943.1"/>
    <property type="molecule type" value="Genomic_DNA"/>
</dbReference>
<dbReference type="AlphaFoldDB" id="A0A815L1Z2"/>
<dbReference type="GO" id="GO:0005634">
    <property type="term" value="C:nucleus"/>
    <property type="evidence" value="ECO:0007669"/>
    <property type="project" value="TreeGrafter"/>
</dbReference>
<dbReference type="InterPro" id="IPR005607">
    <property type="entry name" value="BSD_dom"/>
</dbReference>
<feature type="compositionally biased region" description="Polar residues" evidence="1">
    <location>
        <begin position="48"/>
        <end position="63"/>
    </location>
</feature>
<gene>
    <name evidence="3" type="ORF">XAT740_LOCUS34305</name>
</gene>
<feature type="region of interest" description="Disordered" evidence="1">
    <location>
        <begin position="276"/>
        <end position="298"/>
    </location>
</feature>
<dbReference type="PANTHER" id="PTHR16019">
    <property type="entry name" value="SYNAPSE-ASSOCIATED PROTEIN"/>
    <property type="match status" value="1"/>
</dbReference>
<comment type="caution">
    <text evidence="3">The sequence shown here is derived from an EMBL/GenBank/DDBJ whole genome shotgun (WGS) entry which is preliminary data.</text>
</comment>
<dbReference type="SMART" id="SM00751">
    <property type="entry name" value="BSD"/>
    <property type="match status" value="1"/>
</dbReference>
<dbReference type="GO" id="GO:0038203">
    <property type="term" value="P:TORC2 signaling"/>
    <property type="evidence" value="ECO:0007669"/>
    <property type="project" value="TreeGrafter"/>
</dbReference>
<accession>A0A815L1Z2</accession>
<evidence type="ECO:0000313" key="4">
    <source>
        <dbReference type="Proteomes" id="UP000663828"/>
    </source>
</evidence>
<feature type="domain" description="BSD" evidence="2">
    <location>
        <begin position="159"/>
        <end position="213"/>
    </location>
</feature>
<protein>
    <recommendedName>
        <fullName evidence="2">BSD domain-containing protein</fullName>
    </recommendedName>
</protein>
<dbReference type="Proteomes" id="UP000663828">
    <property type="component" value="Unassembled WGS sequence"/>
</dbReference>
<evidence type="ECO:0000259" key="2">
    <source>
        <dbReference type="PROSITE" id="PS50858"/>
    </source>
</evidence>